<comment type="caution">
    <text evidence="2">The sequence shown here is derived from an EMBL/GenBank/DDBJ whole genome shotgun (WGS) entry which is preliminary data.</text>
</comment>
<keyword evidence="3" id="KW-1185">Reference proteome</keyword>
<feature type="region of interest" description="Disordered" evidence="1">
    <location>
        <begin position="1"/>
        <end position="88"/>
    </location>
</feature>
<name>A0A7J7R7W6_PIPKU</name>
<evidence type="ECO:0000313" key="2">
    <source>
        <dbReference type="EMBL" id="KAF6272231.1"/>
    </source>
</evidence>
<proteinExistence type="predicted"/>
<dbReference type="AlphaFoldDB" id="A0A7J7R7W6"/>
<protein>
    <submittedName>
        <fullName evidence="2">Uncharacterized protein</fullName>
    </submittedName>
</protein>
<reference evidence="2 3" key="1">
    <citation type="journal article" date="2020" name="Nature">
        <title>Six reference-quality genomes reveal evolution of bat adaptations.</title>
        <authorList>
            <person name="Jebb D."/>
            <person name="Huang Z."/>
            <person name="Pippel M."/>
            <person name="Hughes G.M."/>
            <person name="Lavrichenko K."/>
            <person name="Devanna P."/>
            <person name="Winkler S."/>
            <person name="Jermiin L.S."/>
            <person name="Skirmuntt E.C."/>
            <person name="Katzourakis A."/>
            <person name="Burkitt-Gray L."/>
            <person name="Ray D.A."/>
            <person name="Sullivan K.A.M."/>
            <person name="Roscito J.G."/>
            <person name="Kirilenko B.M."/>
            <person name="Davalos L.M."/>
            <person name="Corthals A.P."/>
            <person name="Power M.L."/>
            <person name="Jones G."/>
            <person name="Ransome R.D."/>
            <person name="Dechmann D.K.N."/>
            <person name="Locatelli A.G."/>
            <person name="Puechmaille S.J."/>
            <person name="Fedrigo O."/>
            <person name="Jarvis E.D."/>
            <person name="Hiller M."/>
            <person name="Vernes S.C."/>
            <person name="Myers E.W."/>
            <person name="Teeling E.C."/>
        </authorList>
    </citation>
    <scope>NUCLEOTIDE SEQUENCE [LARGE SCALE GENOMIC DNA]</scope>
    <source>
        <strain evidence="2">MPipKuh1</strain>
        <tissue evidence="2">Flight muscle</tissue>
    </source>
</reference>
<dbReference type="EMBL" id="JACAGB010000091">
    <property type="protein sequence ID" value="KAF6272231.1"/>
    <property type="molecule type" value="Genomic_DNA"/>
</dbReference>
<evidence type="ECO:0000256" key="1">
    <source>
        <dbReference type="SAM" id="MobiDB-lite"/>
    </source>
</evidence>
<accession>A0A7J7R7W6</accession>
<dbReference type="Proteomes" id="UP000558488">
    <property type="component" value="Unassembled WGS sequence"/>
</dbReference>
<organism evidence="2 3">
    <name type="scientific">Pipistrellus kuhlii</name>
    <name type="common">Kuhl's pipistrelle</name>
    <dbReference type="NCBI Taxonomy" id="59472"/>
    <lineage>
        <taxon>Eukaryota</taxon>
        <taxon>Metazoa</taxon>
        <taxon>Chordata</taxon>
        <taxon>Craniata</taxon>
        <taxon>Vertebrata</taxon>
        <taxon>Euteleostomi</taxon>
        <taxon>Mammalia</taxon>
        <taxon>Eutheria</taxon>
        <taxon>Laurasiatheria</taxon>
        <taxon>Chiroptera</taxon>
        <taxon>Yangochiroptera</taxon>
        <taxon>Vespertilionidae</taxon>
        <taxon>Pipistrellus</taxon>
    </lineage>
</organism>
<sequence length="126" mass="13757">MVLPSSRLGLGPRTSSSPSSSDSRICCTWNHYTPRLRNQLRRLSQRTQIGDTSTTGSEQPPRQHGPHGHPTISAAPQPGLETTPAARHQHPPLFFLPTFLSLFSPSFFLSVLAQQPSTGTPRPPNP</sequence>
<gene>
    <name evidence="2" type="ORF">mPipKuh1_010832</name>
</gene>
<feature type="compositionally biased region" description="Polar residues" evidence="1">
    <location>
        <begin position="49"/>
        <end position="58"/>
    </location>
</feature>
<evidence type="ECO:0000313" key="3">
    <source>
        <dbReference type="Proteomes" id="UP000558488"/>
    </source>
</evidence>